<keyword evidence="8" id="KW-0521">NADP</keyword>
<name>A0A814GVQ7_9BILA</name>
<dbReference type="InterPro" id="IPR011990">
    <property type="entry name" value="TPR-like_helical_dom_sf"/>
</dbReference>
<dbReference type="GO" id="GO:0106274">
    <property type="term" value="F:NAD+-protein-arginine ADP-ribosyltransferase activity"/>
    <property type="evidence" value="ECO:0007669"/>
    <property type="project" value="UniProtKB-EC"/>
</dbReference>
<comment type="similarity">
    <text evidence="1 8">Belongs to the Arg-specific ADP-ribosyltransferase family.</text>
</comment>
<dbReference type="EMBL" id="CAJNOM010000269">
    <property type="protein sequence ID" value="CAF1304604.1"/>
    <property type="molecule type" value="Genomic_DNA"/>
</dbReference>
<dbReference type="PANTHER" id="PTHR45641">
    <property type="entry name" value="TETRATRICOPEPTIDE REPEAT PROTEIN (AFU_ORTHOLOGUE AFUA_6G03870)"/>
    <property type="match status" value="1"/>
</dbReference>
<dbReference type="Gene3D" id="3.90.176.10">
    <property type="entry name" value="Toxin ADP-ribosyltransferase, Chain A, domain 1"/>
    <property type="match status" value="1"/>
</dbReference>
<evidence type="ECO:0000256" key="7">
    <source>
        <dbReference type="ARBA" id="ARBA00047597"/>
    </source>
</evidence>
<dbReference type="Pfam" id="PF13424">
    <property type="entry name" value="TPR_12"/>
    <property type="match status" value="2"/>
</dbReference>
<evidence type="ECO:0000313" key="12">
    <source>
        <dbReference type="Proteomes" id="UP000663832"/>
    </source>
</evidence>
<gene>
    <name evidence="9" type="ORF">BJG266_LOCUS15956</name>
    <name evidence="10" type="ORF">QVE165_LOCUS31384</name>
    <name evidence="11" type="ORF">QVE165_LOCUS31442</name>
</gene>
<dbReference type="EMBL" id="CAJNOI010000072">
    <property type="protein sequence ID" value="CAF1001493.1"/>
    <property type="molecule type" value="Genomic_DNA"/>
</dbReference>
<dbReference type="EC" id="2.4.2.31" evidence="8"/>
<dbReference type="PROSITE" id="PS51996">
    <property type="entry name" value="TR_MART"/>
    <property type="match status" value="1"/>
</dbReference>
<evidence type="ECO:0000256" key="3">
    <source>
        <dbReference type="ARBA" id="ARBA00022679"/>
    </source>
</evidence>
<dbReference type="OrthoDB" id="9993014at2759"/>
<keyword evidence="8" id="KW-0520">NAD</keyword>
<dbReference type="Proteomes" id="UP000663877">
    <property type="component" value="Unassembled WGS sequence"/>
</dbReference>
<dbReference type="Proteomes" id="UP000663832">
    <property type="component" value="Unassembled WGS sequence"/>
</dbReference>
<comment type="catalytic activity">
    <reaction evidence="7 8">
        <text>L-arginyl-[protein] + NAD(+) = N(omega)-(ADP-D-ribosyl)-L-arginyl-[protein] + nicotinamide + H(+)</text>
        <dbReference type="Rhea" id="RHEA:19149"/>
        <dbReference type="Rhea" id="RHEA-COMP:10532"/>
        <dbReference type="Rhea" id="RHEA-COMP:15087"/>
        <dbReference type="ChEBI" id="CHEBI:15378"/>
        <dbReference type="ChEBI" id="CHEBI:17154"/>
        <dbReference type="ChEBI" id="CHEBI:29965"/>
        <dbReference type="ChEBI" id="CHEBI:57540"/>
        <dbReference type="ChEBI" id="CHEBI:142554"/>
        <dbReference type="EC" id="2.4.2.31"/>
    </reaction>
</comment>
<dbReference type="SUPFAM" id="SSF56399">
    <property type="entry name" value="ADP-ribosylation"/>
    <property type="match status" value="1"/>
</dbReference>
<evidence type="ECO:0000256" key="5">
    <source>
        <dbReference type="ARBA" id="ARBA00022737"/>
    </source>
</evidence>
<comment type="caution">
    <text evidence="9">The sequence shown here is derived from an EMBL/GenBank/DDBJ whole genome shotgun (WGS) entry which is preliminary data.</text>
</comment>
<evidence type="ECO:0000313" key="11">
    <source>
        <dbReference type="EMBL" id="CAF1304604.1"/>
    </source>
</evidence>
<reference evidence="9" key="1">
    <citation type="submission" date="2021-02" db="EMBL/GenBank/DDBJ databases">
        <authorList>
            <person name="Nowell W R."/>
        </authorList>
    </citation>
    <scope>NUCLEOTIDE SEQUENCE</scope>
</reference>
<evidence type="ECO:0000256" key="4">
    <source>
        <dbReference type="ARBA" id="ARBA00022695"/>
    </source>
</evidence>
<evidence type="ECO:0000256" key="2">
    <source>
        <dbReference type="ARBA" id="ARBA00022676"/>
    </source>
</evidence>
<keyword evidence="12" id="KW-1185">Reference proteome</keyword>
<accession>A0A814GVQ7</accession>
<keyword evidence="6" id="KW-0802">TPR repeat</keyword>
<dbReference type="Pfam" id="PF01129">
    <property type="entry name" value="ART"/>
    <property type="match status" value="1"/>
</dbReference>
<dbReference type="SUPFAM" id="SSF48452">
    <property type="entry name" value="TPR-like"/>
    <property type="match status" value="1"/>
</dbReference>
<keyword evidence="3 8" id="KW-0808">Transferase</keyword>
<dbReference type="EMBL" id="CAJNOM010000268">
    <property type="protein sequence ID" value="CAF1303541.1"/>
    <property type="molecule type" value="Genomic_DNA"/>
</dbReference>
<dbReference type="Gene3D" id="1.25.40.10">
    <property type="entry name" value="Tetratricopeptide repeat domain"/>
    <property type="match status" value="2"/>
</dbReference>
<keyword evidence="2 8" id="KW-0328">Glycosyltransferase</keyword>
<evidence type="ECO:0000256" key="8">
    <source>
        <dbReference type="RuleBase" id="RU361228"/>
    </source>
</evidence>
<evidence type="ECO:0000256" key="1">
    <source>
        <dbReference type="ARBA" id="ARBA00009558"/>
    </source>
</evidence>
<proteinExistence type="inferred from homology"/>
<evidence type="ECO:0000256" key="6">
    <source>
        <dbReference type="ARBA" id="ARBA00022803"/>
    </source>
</evidence>
<dbReference type="GO" id="GO:0016779">
    <property type="term" value="F:nucleotidyltransferase activity"/>
    <property type="evidence" value="ECO:0007669"/>
    <property type="project" value="UniProtKB-KW"/>
</dbReference>
<protein>
    <recommendedName>
        <fullName evidence="8">NAD(P)(+)--arginine ADP-ribosyltransferase</fullName>
        <ecNumber evidence="8">2.4.2.31</ecNumber>
    </recommendedName>
    <alternativeName>
        <fullName evidence="8">Mono(ADP-ribosyl)transferase</fullName>
    </alternativeName>
</protein>
<keyword evidence="5" id="KW-0677">Repeat</keyword>
<evidence type="ECO:0000313" key="13">
    <source>
        <dbReference type="Proteomes" id="UP000663877"/>
    </source>
</evidence>
<sequence>MASSKSHRLVENDENNRFYGHHIVWLDKNLDTQDNRKTLEMLHSFDEDLKSFKSRDKCINYIEQQNDRNTDSYIIFIISGSLSEKIIPQIEGYDCILTIYIFCGTIDNYKHLKYEKLRAICDDTNVLSDKIARYIRKVNDETNFSLFPNQDSTRSSTVTSKSNSKDQHSIRNLKEDQACFLWFYHCHNFMIELENDDNERAKQEMIAHCKQETQNRKAKSGINQFSRESLEQNATDAIHWYTRESFIYECTNKMLRRENISQIYSYRYIIKLLCRKLKELHKQFIHEYKKVGEQSSLQVYRGVSLPTSDILLLNRNVNNLISFNGFMSTTRHKHVAKTFIKKRSCHEGYEPVFIEIDIDMTKEHDIPFADIDKFSEHPEELEVLFSIGAVFRVKSVEFNEKKKFYVVHLSLDQHDQLNVNKYMQHTYAKHVDTNDRSVLFGKLLCDMGEYESAIKYFSDLLDNSSNLKNDSRAVYLNNIGVCYNEMKNTAQALKYYIEACKIYEQTNNERGISTCQHNIASIYHSQGDNEKAFQLALDALDFRQSDKIDKASTLNLLGCIRLALRENEAALNNFQESLQLRLKYLGKINPYHPDIGVSHQNLGRIHFQQFNYINAETNFLRAAEIFRHNFPILHPFIIGINQCLEQTRQQLT</sequence>
<organism evidence="9 13">
    <name type="scientific">Adineta steineri</name>
    <dbReference type="NCBI Taxonomy" id="433720"/>
    <lineage>
        <taxon>Eukaryota</taxon>
        <taxon>Metazoa</taxon>
        <taxon>Spiralia</taxon>
        <taxon>Gnathifera</taxon>
        <taxon>Rotifera</taxon>
        <taxon>Eurotatoria</taxon>
        <taxon>Bdelloidea</taxon>
        <taxon>Adinetida</taxon>
        <taxon>Adinetidae</taxon>
        <taxon>Adineta</taxon>
    </lineage>
</organism>
<keyword evidence="4" id="KW-0548">Nucleotidyltransferase</keyword>
<dbReference type="InterPro" id="IPR000768">
    <property type="entry name" value="ART"/>
</dbReference>
<dbReference type="InterPro" id="IPR019734">
    <property type="entry name" value="TPR_rpt"/>
</dbReference>
<dbReference type="AlphaFoldDB" id="A0A814GVQ7"/>
<evidence type="ECO:0000313" key="10">
    <source>
        <dbReference type="EMBL" id="CAF1303541.1"/>
    </source>
</evidence>
<dbReference type="SMART" id="SM00028">
    <property type="entry name" value="TPR"/>
    <property type="match status" value="5"/>
</dbReference>
<evidence type="ECO:0000313" key="9">
    <source>
        <dbReference type="EMBL" id="CAF1001493.1"/>
    </source>
</evidence>
<dbReference type="PANTHER" id="PTHR45641:SF19">
    <property type="entry name" value="NEPHROCYSTIN-3"/>
    <property type="match status" value="1"/>
</dbReference>